<evidence type="ECO:0000313" key="1">
    <source>
        <dbReference type="EMBL" id="EJK50618.1"/>
    </source>
</evidence>
<keyword evidence="2" id="KW-1185">Reference proteome</keyword>
<gene>
    <name evidence="1" type="ORF">THAOC_30347</name>
</gene>
<dbReference type="AlphaFoldDB" id="K0RAD8"/>
<comment type="caution">
    <text evidence="1">The sequence shown here is derived from an EMBL/GenBank/DDBJ whole genome shotgun (WGS) entry which is preliminary data.</text>
</comment>
<protein>
    <submittedName>
        <fullName evidence="1">Uncharacterized protein</fullName>
    </submittedName>
</protein>
<evidence type="ECO:0000313" key="2">
    <source>
        <dbReference type="Proteomes" id="UP000266841"/>
    </source>
</evidence>
<proteinExistence type="predicted"/>
<accession>K0RAD8</accession>
<dbReference type="EMBL" id="AGNL01043322">
    <property type="protein sequence ID" value="EJK50618.1"/>
    <property type="molecule type" value="Genomic_DNA"/>
</dbReference>
<feature type="non-terminal residue" evidence="1">
    <location>
        <position position="115"/>
    </location>
</feature>
<name>K0RAD8_THAOC</name>
<sequence length="115" mass="12834">MERLHVLLPRQEAAEVRREGLAVAFHFAICFIPPYVIQEVCCDVSTGPVGEPYDVREVDADIDEAAPVSFVLFHEDQERVKGITISGGYAAYKLGSRASLSAYQLLLHLYPPRPF</sequence>
<reference evidence="1 2" key="1">
    <citation type="journal article" date="2012" name="Genome Biol.">
        <title>Genome and low-iron response of an oceanic diatom adapted to chronic iron limitation.</title>
        <authorList>
            <person name="Lommer M."/>
            <person name="Specht M."/>
            <person name="Roy A.S."/>
            <person name="Kraemer L."/>
            <person name="Andreson R."/>
            <person name="Gutowska M.A."/>
            <person name="Wolf J."/>
            <person name="Bergner S.V."/>
            <person name="Schilhabel M.B."/>
            <person name="Klostermeier U.C."/>
            <person name="Beiko R.G."/>
            <person name="Rosenstiel P."/>
            <person name="Hippler M."/>
            <person name="Laroche J."/>
        </authorList>
    </citation>
    <scope>NUCLEOTIDE SEQUENCE [LARGE SCALE GENOMIC DNA]</scope>
    <source>
        <strain evidence="1 2">CCMP1005</strain>
    </source>
</reference>
<organism evidence="1 2">
    <name type="scientific">Thalassiosira oceanica</name>
    <name type="common">Marine diatom</name>
    <dbReference type="NCBI Taxonomy" id="159749"/>
    <lineage>
        <taxon>Eukaryota</taxon>
        <taxon>Sar</taxon>
        <taxon>Stramenopiles</taxon>
        <taxon>Ochrophyta</taxon>
        <taxon>Bacillariophyta</taxon>
        <taxon>Coscinodiscophyceae</taxon>
        <taxon>Thalassiosirophycidae</taxon>
        <taxon>Thalassiosirales</taxon>
        <taxon>Thalassiosiraceae</taxon>
        <taxon>Thalassiosira</taxon>
    </lineage>
</organism>
<dbReference type="Proteomes" id="UP000266841">
    <property type="component" value="Unassembled WGS sequence"/>
</dbReference>